<keyword evidence="1" id="KW-1133">Transmembrane helix</keyword>
<feature type="transmembrane region" description="Helical" evidence="1">
    <location>
        <begin position="322"/>
        <end position="339"/>
    </location>
</feature>
<feature type="transmembrane region" description="Helical" evidence="1">
    <location>
        <begin position="242"/>
        <end position="259"/>
    </location>
</feature>
<feature type="transmembrane region" description="Helical" evidence="1">
    <location>
        <begin position="271"/>
        <end position="292"/>
    </location>
</feature>
<dbReference type="Pfam" id="PF14897">
    <property type="entry name" value="EpsG"/>
    <property type="match status" value="1"/>
</dbReference>
<comment type="caution">
    <text evidence="2">The sequence shown here is derived from an EMBL/GenBank/DDBJ whole genome shotgun (WGS) entry which is preliminary data.</text>
</comment>
<feature type="transmembrane region" description="Helical" evidence="1">
    <location>
        <begin position="113"/>
        <end position="130"/>
    </location>
</feature>
<feature type="transmembrane region" description="Helical" evidence="1">
    <location>
        <begin position="88"/>
        <end position="106"/>
    </location>
</feature>
<dbReference type="InterPro" id="IPR049458">
    <property type="entry name" value="EpsG-like"/>
</dbReference>
<organism evidence="2">
    <name type="scientific">termite gut metagenome</name>
    <dbReference type="NCBI Taxonomy" id="433724"/>
    <lineage>
        <taxon>unclassified sequences</taxon>
        <taxon>metagenomes</taxon>
        <taxon>organismal metagenomes</taxon>
    </lineage>
</organism>
<feature type="transmembrane region" description="Helical" evidence="1">
    <location>
        <begin position="25"/>
        <end position="43"/>
    </location>
</feature>
<accession>A0A5J4RLY4</accession>
<feature type="transmembrane region" description="Helical" evidence="1">
    <location>
        <begin position="192"/>
        <end position="210"/>
    </location>
</feature>
<sequence length="383" mass="45369">MFIYIFFFILIVIFSLNRKLYQNIYFKNTLILGLCIFLCFGYMTGSDWRAYEVFYNLSGTNNQITQEIETGYGIFAFIFYFIKSDFWAFFILTKCICFLISIHFLIKYTREQLGWGLLLFYSLFALFFYIDNPMRNLIASVIYLYSYKYIHEKKFLKYLFVSLTALLFHKSVLLILPIYLVNKVNIKKGSTYVILIGIIFIVTVIFQEQLKSFLASSSLLGKMFEEKIDYIANTKDEMYKGGGVSLGLLARLFLFSLILKYRKKIEHTAKYGLLITKLSFVYIITYIIAFGIPILGRLQMYLCLPFVACVSLVIYNNVSRKWRYYVILFIIMVSFSSMYKTITSSYKYIPYSNYIPYMINNENLDYEYRSEHNRINSPYNKDN</sequence>
<evidence type="ECO:0000313" key="2">
    <source>
        <dbReference type="EMBL" id="KAA6334395.1"/>
    </source>
</evidence>
<reference evidence="2" key="1">
    <citation type="submission" date="2019-03" db="EMBL/GenBank/DDBJ databases">
        <title>Single cell metagenomics reveals metabolic interactions within the superorganism composed of flagellate Streblomastix strix and complex community of Bacteroidetes bacteria on its surface.</title>
        <authorList>
            <person name="Treitli S.C."/>
            <person name="Kolisko M."/>
            <person name="Husnik F."/>
            <person name="Keeling P."/>
            <person name="Hampl V."/>
        </authorList>
    </citation>
    <scope>NUCLEOTIDE SEQUENCE</scope>
    <source>
        <strain evidence="2">STM</strain>
    </source>
</reference>
<gene>
    <name evidence="2" type="ORF">EZS27_017275</name>
</gene>
<name>A0A5J4RLY4_9ZZZZ</name>
<proteinExistence type="predicted"/>
<feature type="transmembrane region" description="Helical" evidence="1">
    <location>
        <begin position="158"/>
        <end position="180"/>
    </location>
</feature>
<evidence type="ECO:0008006" key="3">
    <source>
        <dbReference type="Google" id="ProtNLM"/>
    </source>
</evidence>
<feature type="transmembrane region" description="Helical" evidence="1">
    <location>
        <begin position="298"/>
        <end position="315"/>
    </location>
</feature>
<evidence type="ECO:0000256" key="1">
    <source>
        <dbReference type="SAM" id="Phobius"/>
    </source>
</evidence>
<protein>
    <recommendedName>
        <fullName evidence="3">Transmembrane protein EpsG</fullName>
    </recommendedName>
</protein>
<dbReference type="AlphaFoldDB" id="A0A5J4RLY4"/>
<dbReference type="EMBL" id="SNRY01001003">
    <property type="protein sequence ID" value="KAA6334395.1"/>
    <property type="molecule type" value="Genomic_DNA"/>
</dbReference>
<keyword evidence="1" id="KW-0812">Transmembrane</keyword>
<keyword evidence="1" id="KW-0472">Membrane</keyword>